<evidence type="ECO:0000256" key="4">
    <source>
        <dbReference type="ARBA" id="ARBA00022692"/>
    </source>
</evidence>
<evidence type="ECO:0000256" key="9">
    <source>
        <dbReference type="ARBA" id="ARBA00023139"/>
    </source>
</evidence>
<dbReference type="PANTHER" id="PTHR12428:SF65">
    <property type="entry name" value="CYTOCHROME C OXIDASE ASSEMBLY PROTEIN COX18, MITOCHONDRIAL"/>
    <property type="match status" value="1"/>
</dbReference>
<keyword evidence="5 12" id="KW-0732">Signal</keyword>
<dbReference type="NCBIfam" id="NF002803">
    <property type="entry name" value="PRK02944.1"/>
    <property type="match status" value="1"/>
</dbReference>
<keyword evidence="11 12" id="KW-0449">Lipoprotein</keyword>
<keyword evidence="10 12" id="KW-0143">Chaperone</keyword>
<proteinExistence type="inferred from homology"/>
<dbReference type="InterPro" id="IPR047196">
    <property type="entry name" value="YidC_ALB_C"/>
</dbReference>
<feature type="domain" description="Membrane insertase YidC/Oxa/ALB C-terminal" evidence="13">
    <location>
        <begin position="59"/>
        <end position="241"/>
    </location>
</feature>
<keyword evidence="3 12" id="KW-1003">Cell membrane</keyword>
<comment type="function">
    <text evidence="12">Required for the insertion and/or proper folding and/or complex formation of integral membrane proteins into the membrane. Involved in integration of membrane proteins that insert both dependently and independently of the Sec translocase complex, as well as at least some lipoproteins.</text>
</comment>
<comment type="subcellular location">
    <subcellularLocation>
        <location evidence="1 12">Cell membrane</location>
        <topology evidence="1 12">Multi-pass membrane protein</topology>
    </subcellularLocation>
</comment>
<comment type="caution">
    <text evidence="14">The sequence shown here is derived from an EMBL/GenBank/DDBJ whole genome shotgun (WGS) entry which is preliminary data.</text>
</comment>
<keyword evidence="6 12" id="KW-0653">Protein transport</keyword>
<evidence type="ECO:0000259" key="13">
    <source>
        <dbReference type="Pfam" id="PF02096"/>
    </source>
</evidence>
<evidence type="ECO:0000256" key="5">
    <source>
        <dbReference type="ARBA" id="ARBA00022729"/>
    </source>
</evidence>
<gene>
    <name evidence="12" type="primary">yidC</name>
    <name evidence="14" type="ORF">JOD45_001741</name>
</gene>
<dbReference type="PROSITE" id="PS51257">
    <property type="entry name" value="PROKAR_LIPOPROTEIN"/>
    <property type="match status" value="1"/>
</dbReference>
<comment type="similarity">
    <text evidence="12">Belongs to the OXA1/ALB3/YidC family. Type 2 subfamily.</text>
</comment>
<dbReference type="HAMAP" id="MF_01811">
    <property type="entry name" value="YidC_type2"/>
    <property type="match status" value="1"/>
</dbReference>
<evidence type="ECO:0000256" key="12">
    <source>
        <dbReference type="HAMAP-Rule" id="MF_01811"/>
    </source>
</evidence>
<dbReference type="CDD" id="cd20070">
    <property type="entry name" value="5TM_YidC_Alb3"/>
    <property type="match status" value="1"/>
</dbReference>
<evidence type="ECO:0000256" key="7">
    <source>
        <dbReference type="ARBA" id="ARBA00022989"/>
    </source>
</evidence>
<feature type="transmembrane region" description="Helical" evidence="12">
    <location>
        <begin position="128"/>
        <end position="150"/>
    </location>
</feature>
<feature type="transmembrane region" description="Helical" evidence="12">
    <location>
        <begin position="170"/>
        <end position="190"/>
    </location>
</feature>
<evidence type="ECO:0000313" key="14">
    <source>
        <dbReference type="EMBL" id="MBM7645530.1"/>
    </source>
</evidence>
<dbReference type="PANTHER" id="PTHR12428">
    <property type="entry name" value="OXA1"/>
    <property type="match status" value="1"/>
</dbReference>
<dbReference type="InterPro" id="IPR001708">
    <property type="entry name" value="YidC/ALB3/OXA1/COX18"/>
</dbReference>
<keyword evidence="9" id="KW-0564">Palmitate</keyword>
<evidence type="ECO:0000256" key="1">
    <source>
        <dbReference type="ARBA" id="ARBA00004651"/>
    </source>
</evidence>
<evidence type="ECO:0000256" key="10">
    <source>
        <dbReference type="ARBA" id="ARBA00023186"/>
    </source>
</evidence>
<evidence type="ECO:0000256" key="11">
    <source>
        <dbReference type="ARBA" id="ARBA00023288"/>
    </source>
</evidence>
<evidence type="ECO:0000256" key="6">
    <source>
        <dbReference type="ARBA" id="ARBA00022927"/>
    </source>
</evidence>
<feature type="transmembrane region" description="Helical" evidence="12">
    <location>
        <begin position="46"/>
        <end position="74"/>
    </location>
</feature>
<dbReference type="InterPro" id="IPR028055">
    <property type="entry name" value="YidC/Oxa/ALB_C"/>
</dbReference>
<dbReference type="Pfam" id="PF02096">
    <property type="entry name" value="60KD_IMP"/>
    <property type="match status" value="1"/>
</dbReference>
<accession>A0ABS2PZR0</accession>
<keyword evidence="2 12" id="KW-0813">Transport</keyword>
<evidence type="ECO:0000256" key="8">
    <source>
        <dbReference type="ARBA" id="ARBA00023136"/>
    </source>
</evidence>
<evidence type="ECO:0000256" key="2">
    <source>
        <dbReference type="ARBA" id="ARBA00022448"/>
    </source>
</evidence>
<name>A0ABS2PZR0_9BACL</name>
<evidence type="ECO:0000313" key="15">
    <source>
        <dbReference type="Proteomes" id="UP000808914"/>
    </source>
</evidence>
<dbReference type="RefSeq" id="WP_205003462.1">
    <property type="nucleotide sequence ID" value="NZ_JAFBER010000009.1"/>
</dbReference>
<dbReference type="EMBL" id="JAFBER010000009">
    <property type="protein sequence ID" value="MBM7645530.1"/>
    <property type="molecule type" value="Genomic_DNA"/>
</dbReference>
<dbReference type="PRINTS" id="PR00701">
    <property type="entry name" value="60KDINNERMP"/>
</dbReference>
<dbReference type="NCBIfam" id="TIGR03592">
    <property type="entry name" value="yidC_oxa1_cterm"/>
    <property type="match status" value="1"/>
</dbReference>
<organism evidence="14 15">
    <name type="scientific">Scopulibacillus daqui</name>
    <dbReference type="NCBI Taxonomy" id="1469162"/>
    <lineage>
        <taxon>Bacteria</taxon>
        <taxon>Bacillati</taxon>
        <taxon>Bacillota</taxon>
        <taxon>Bacilli</taxon>
        <taxon>Bacillales</taxon>
        <taxon>Sporolactobacillaceae</taxon>
        <taxon>Scopulibacillus</taxon>
    </lineage>
</organism>
<protein>
    <recommendedName>
        <fullName evidence="12">Membrane protein insertase YidC</fullName>
    </recommendedName>
    <alternativeName>
        <fullName evidence="12">Foldase YidC</fullName>
    </alternativeName>
    <alternativeName>
        <fullName evidence="12">Membrane integrase YidC</fullName>
    </alternativeName>
    <alternativeName>
        <fullName evidence="12">Membrane protein YidC</fullName>
    </alternativeName>
</protein>
<evidence type="ECO:0000256" key="3">
    <source>
        <dbReference type="ARBA" id="ARBA00022475"/>
    </source>
</evidence>
<sequence>MRRKITVTALLLLLIAVLSGCNDMNQPINAHSTGIWNEYFVWPLSWFITSIANFFSGSYGLAIIIVTLIVRLVLMPLMIKQTKNSIAMQELQPKIAKLKEKYSSKDQKTQQKLQQEQMKLFQEHNINPLAGCLPLIIQMPVLIALYHAIMRTTAIKHSNFLWFSLGHPDPYFILPIVVAAATFIQQKVLLGKTGNTNPQMAMMTYIYPIIIGGMAIYFPSALALYWFVGNVWMIFQTYILYSSRLTKKNKEKEAGGAKK</sequence>
<feature type="transmembrane region" description="Helical" evidence="12">
    <location>
        <begin position="202"/>
        <end position="218"/>
    </location>
</feature>
<dbReference type="Proteomes" id="UP000808914">
    <property type="component" value="Unassembled WGS sequence"/>
</dbReference>
<dbReference type="InterPro" id="IPR023060">
    <property type="entry name" value="YidC/YidC1/YidC2_Firmicutes"/>
</dbReference>
<keyword evidence="4 12" id="KW-0812">Transmembrane</keyword>
<keyword evidence="7 12" id="KW-1133">Transmembrane helix</keyword>
<reference evidence="14 15" key="1">
    <citation type="submission" date="2021-01" db="EMBL/GenBank/DDBJ databases">
        <title>Genomic Encyclopedia of Type Strains, Phase IV (KMG-IV): sequencing the most valuable type-strain genomes for metagenomic binning, comparative biology and taxonomic classification.</title>
        <authorList>
            <person name="Goeker M."/>
        </authorList>
    </citation>
    <scope>NUCLEOTIDE SEQUENCE [LARGE SCALE GENOMIC DNA]</scope>
    <source>
        <strain evidence="14 15">DSM 28236</strain>
    </source>
</reference>
<keyword evidence="8 12" id="KW-0472">Membrane</keyword>
<keyword evidence="15" id="KW-1185">Reference proteome</keyword>